<keyword evidence="1" id="KW-0472">Membrane</keyword>
<name>A0A2S9VFB7_9ALTE</name>
<proteinExistence type="predicted"/>
<dbReference type="Proteomes" id="UP000238949">
    <property type="component" value="Unassembled WGS sequence"/>
</dbReference>
<dbReference type="OrthoDB" id="9813621at2"/>
<dbReference type="AlphaFoldDB" id="A0A2S9VFB7"/>
<feature type="transmembrane region" description="Helical" evidence="1">
    <location>
        <begin position="45"/>
        <end position="66"/>
    </location>
</feature>
<keyword evidence="3" id="KW-1185">Reference proteome</keyword>
<evidence type="ECO:0000313" key="3">
    <source>
        <dbReference type="Proteomes" id="UP000238949"/>
    </source>
</evidence>
<keyword evidence="1" id="KW-0812">Transmembrane</keyword>
<comment type="caution">
    <text evidence="2">The sequence shown here is derived from an EMBL/GenBank/DDBJ whole genome shotgun (WGS) entry which is preliminary data.</text>
</comment>
<evidence type="ECO:0000313" key="2">
    <source>
        <dbReference type="EMBL" id="PRO75124.1"/>
    </source>
</evidence>
<organism evidence="2 3">
    <name type="scientific">Alteromonas alba</name>
    <dbReference type="NCBI Taxonomy" id="2079529"/>
    <lineage>
        <taxon>Bacteria</taxon>
        <taxon>Pseudomonadati</taxon>
        <taxon>Pseudomonadota</taxon>
        <taxon>Gammaproteobacteria</taxon>
        <taxon>Alteromonadales</taxon>
        <taxon>Alteromonadaceae</taxon>
        <taxon>Alteromonas/Salinimonas group</taxon>
        <taxon>Alteromonas</taxon>
    </lineage>
</organism>
<sequence>MSTYTLSPSTQLSFKYVAAATLGLLLIPFIASLVTPEVNWSVMDFVIMGSLIFITGSTLLITFRYIKRPARFITAGLVLCAFLYLWVELAVGVFFNLGS</sequence>
<dbReference type="EMBL" id="PVNP01000016">
    <property type="protein sequence ID" value="PRO75124.1"/>
    <property type="molecule type" value="Genomic_DNA"/>
</dbReference>
<feature type="transmembrane region" description="Helical" evidence="1">
    <location>
        <begin position="73"/>
        <end position="95"/>
    </location>
</feature>
<dbReference type="RefSeq" id="WP_105933212.1">
    <property type="nucleotide sequence ID" value="NZ_PVNP01000016.1"/>
</dbReference>
<gene>
    <name evidence="2" type="ORF">C6Y40_02665</name>
</gene>
<protein>
    <submittedName>
        <fullName evidence="2">Uncharacterized protein</fullName>
    </submittedName>
</protein>
<keyword evidence="1" id="KW-1133">Transmembrane helix</keyword>
<accession>A0A2S9VFB7</accession>
<feature type="transmembrane region" description="Helical" evidence="1">
    <location>
        <begin position="12"/>
        <end position="33"/>
    </location>
</feature>
<evidence type="ECO:0000256" key="1">
    <source>
        <dbReference type="SAM" id="Phobius"/>
    </source>
</evidence>
<reference evidence="3" key="1">
    <citation type="journal article" date="2020" name="Int. J. Syst. Evol. Microbiol.">
        <title>Alteromonas alba sp. nov., a marine bacterium isolated from the seawater of the West Pacific Ocean.</title>
        <authorList>
            <person name="Sun C."/>
            <person name="Wu Y.-H."/>
            <person name="Xamxidin M."/>
            <person name="Cheng H."/>
            <person name="Xu X.-W."/>
        </authorList>
    </citation>
    <scope>NUCLEOTIDE SEQUENCE [LARGE SCALE GENOMIC DNA]</scope>
    <source>
        <strain evidence="3">190</strain>
    </source>
</reference>